<feature type="transmembrane region" description="Helical" evidence="5">
    <location>
        <begin position="164"/>
        <end position="189"/>
    </location>
</feature>
<evidence type="ECO:0000256" key="1">
    <source>
        <dbReference type="ARBA" id="ARBA00004141"/>
    </source>
</evidence>
<evidence type="ECO:0000259" key="6">
    <source>
        <dbReference type="Pfam" id="PF04893"/>
    </source>
</evidence>
<dbReference type="Pfam" id="PF04893">
    <property type="entry name" value="Yip1"/>
    <property type="match status" value="1"/>
</dbReference>
<dbReference type="EMBL" id="BAABFL010000481">
    <property type="protein sequence ID" value="GAA4652822.1"/>
    <property type="molecule type" value="Genomic_DNA"/>
</dbReference>
<organism evidence="7 8">
    <name type="scientific">Kistimonas scapharcae</name>
    <dbReference type="NCBI Taxonomy" id="1036133"/>
    <lineage>
        <taxon>Bacteria</taxon>
        <taxon>Pseudomonadati</taxon>
        <taxon>Pseudomonadota</taxon>
        <taxon>Gammaproteobacteria</taxon>
        <taxon>Oceanospirillales</taxon>
        <taxon>Endozoicomonadaceae</taxon>
        <taxon>Kistimonas</taxon>
    </lineage>
</organism>
<keyword evidence="2 5" id="KW-0812">Transmembrane</keyword>
<name>A0ABP8VAM7_9GAMM</name>
<evidence type="ECO:0000256" key="4">
    <source>
        <dbReference type="ARBA" id="ARBA00023136"/>
    </source>
</evidence>
<feature type="transmembrane region" description="Helical" evidence="5">
    <location>
        <begin position="107"/>
        <end position="127"/>
    </location>
</feature>
<sequence>MLNHVMGMFYHPHKEWDAIDHEIDRRERFYLSHLFVLAAIPGFCSYLGATYVGWSPLGLDPVRLTPLSALLMSALSYVAIVGAIVFMGLFIHWMARTYGCHPSRGRCIIFAAYTATPLYLTGLLALFPSVSLSLFGILMGVSYAVYLLFIGIPHVMHIPFERGFLFASAVVCVGLVVLVSMKVISALFWEVGFGPVFMDG</sequence>
<keyword evidence="4 5" id="KW-0472">Membrane</keyword>
<protein>
    <submittedName>
        <fullName evidence="7">Yip1 family protein</fullName>
    </submittedName>
</protein>
<evidence type="ECO:0000313" key="8">
    <source>
        <dbReference type="Proteomes" id="UP001500604"/>
    </source>
</evidence>
<evidence type="ECO:0000256" key="2">
    <source>
        <dbReference type="ARBA" id="ARBA00022692"/>
    </source>
</evidence>
<evidence type="ECO:0000313" key="7">
    <source>
        <dbReference type="EMBL" id="GAA4652822.1"/>
    </source>
</evidence>
<feature type="transmembrane region" description="Helical" evidence="5">
    <location>
        <begin position="74"/>
        <end position="95"/>
    </location>
</feature>
<proteinExistence type="predicted"/>
<feature type="transmembrane region" description="Helical" evidence="5">
    <location>
        <begin position="34"/>
        <end position="54"/>
    </location>
</feature>
<keyword evidence="3 5" id="KW-1133">Transmembrane helix</keyword>
<dbReference type="RefSeq" id="WP_345199468.1">
    <property type="nucleotide sequence ID" value="NZ_BAABFL010000481.1"/>
</dbReference>
<feature type="domain" description="Yip1" evidence="6">
    <location>
        <begin position="6"/>
        <end position="181"/>
    </location>
</feature>
<feature type="transmembrane region" description="Helical" evidence="5">
    <location>
        <begin position="133"/>
        <end position="152"/>
    </location>
</feature>
<accession>A0ABP8VAM7</accession>
<comment type="subcellular location">
    <subcellularLocation>
        <location evidence="1">Membrane</location>
        <topology evidence="1">Multi-pass membrane protein</topology>
    </subcellularLocation>
</comment>
<reference evidence="8" key="1">
    <citation type="journal article" date="2019" name="Int. J. Syst. Evol. Microbiol.">
        <title>The Global Catalogue of Microorganisms (GCM) 10K type strain sequencing project: providing services to taxonomists for standard genome sequencing and annotation.</title>
        <authorList>
            <consortium name="The Broad Institute Genomics Platform"/>
            <consortium name="The Broad Institute Genome Sequencing Center for Infectious Disease"/>
            <person name="Wu L."/>
            <person name="Ma J."/>
        </authorList>
    </citation>
    <scope>NUCLEOTIDE SEQUENCE [LARGE SCALE GENOMIC DNA]</scope>
    <source>
        <strain evidence="8">JCM 17805</strain>
    </source>
</reference>
<dbReference type="InterPro" id="IPR006977">
    <property type="entry name" value="Yip1_dom"/>
</dbReference>
<evidence type="ECO:0000256" key="3">
    <source>
        <dbReference type="ARBA" id="ARBA00022989"/>
    </source>
</evidence>
<comment type="caution">
    <text evidence="7">The sequence shown here is derived from an EMBL/GenBank/DDBJ whole genome shotgun (WGS) entry which is preliminary data.</text>
</comment>
<evidence type="ECO:0000256" key="5">
    <source>
        <dbReference type="SAM" id="Phobius"/>
    </source>
</evidence>
<dbReference type="Proteomes" id="UP001500604">
    <property type="component" value="Unassembled WGS sequence"/>
</dbReference>
<keyword evidence="8" id="KW-1185">Reference proteome</keyword>
<gene>
    <name evidence="7" type="ORF">GCM10023116_51060</name>
</gene>